<comment type="similarity">
    <text evidence="7">Belongs to the binding-protein-dependent transport system permease family.</text>
</comment>
<dbReference type="PANTHER" id="PTHR43227:SF11">
    <property type="entry name" value="BLL4140 PROTEIN"/>
    <property type="match status" value="1"/>
</dbReference>
<keyword evidence="4 7" id="KW-0812">Transmembrane</keyword>
<feature type="domain" description="ABC transmembrane type-1" evidence="8">
    <location>
        <begin position="70"/>
        <end position="285"/>
    </location>
</feature>
<dbReference type="InterPro" id="IPR035906">
    <property type="entry name" value="MetI-like_sf"/>
</dbReference>
<evidence type="ECO:0000256" key="7">
    <source>
        <dbReference type="RuleBase" id="RU363032"/>
    </source>
</evidence>
<keyword evidence="6 7" id="KW-0472">Membrane</keyword>
<dbReference type="Pfam" id="PF00528">
    <property type="entry name" value="BPD_transp_1"/>
    <property type="match status" value="1"/>
</dbReference>
<evidence type="ECO:0000313" key="10">
    <source>
        <dbReference type="Proteomes" id="UP001519287"/>
    </source>
</evidence>
<evidence type="ECO:0000256" key="3">
    <source>
        <dbReference type="ARBA" id="ARBA00022475"/>
    </source>
</evidence>
<proteinExistence type="inferred from homology"/>
<dbReference type="EMBL" id="JAGGLB010000017">
    <property type="protein sequence ID" value="MBP1993186.1"/>
    <property type="molecule type" value="Genomic_DNA"/>
</dbReference>
<dbReference type="PROSITE" id="PS50928">
    <property type="entry name" value="ABC_TM1"/>
    <property type="match status" value="1"/>
</dbReference>
<evidence type="ECO:0000259" key="8">
    <source>
        <dbReference type="PROSITE" id="PS50928"/>
    </source>
</evidence>
<protein>
    <submittedName>
        <fullName evidence="9">Aldouronate transport system permease protein</fullName>
    </submittedName>
</protein>
<dbReference type="PANTHER" id="PTHR43227">
    <property type="entry name" value="BLL4140 PROTEIN"/>
    <property type="match status" value="1"/>
</dbReference>
<keyword evidence="5 7" id="KW-1133">Transmembrane helix</keyword>
<comment type="caution">
    <text evidence="9">The sequence shown here is derived from an EMBL/GenBank/DDBJ whole genome shotgun (WGS) entry which is preliminary data.</text>
</comment>
<evidence type="ECO:0000256" key="2">
    <source>
        <dbReference type="ARBA" id="ARBA00022448"/>
    </source>
</evidence>
<dbReference type="Gene3D" id="1.10.3720.10">
    <property type="entry name" value="MetI-like"/>
    <property type="match status" value="1"/>
</dbReference>
<gene>
    <name evidence="9" type="ORF">J2Z66_004803</name>
</gene>
<evidence type="ECO:0000256" key="5">
    <source>
        <dbReference type="ARBA" id="ARBA00022989"/>
    </source>
</evidence>
<feature type="transmembrane region" description="Helical" evidence="7">
    <location>
        <begin position="211"/>
        <end position="232"/>
    </location>
</feature>
<comment type="subcellular location">
    <subcellularLocation>
        <location evidence="1 7">Cell membrane</location>
        <topology evidence="1 7">Multi-pass membrane protein</topology>
    </subcellularLocation>
</comment>
<evidence type="ECO:0000256" key="1">
    <source>
        <dbReference type="ARBA" id="ARBA00004651"/>
    </source>
</evidence>
<evidence type="ECO:0000313" key="9">
    <source>
        <dbReference type="EMBL" id="MBP1993186.1"/>
    </source>
</evidence>
<dbReference type="InterPro" id="IPR050809">
    <property type="entry name" value="UgpAE/MalFG_permease"/>
</dbReference>
<name>A0ABS4J053_9BACL</name>
<keyword evidence="2 7" id="KW-0813">Transport</keyword>
<keyword evidence="10" id="KW-1185">Reference proteome</keyword>
<keyword evidence="3" id="KW-1003">Cell membrane</keyword>
<feature type="transmembrane region" description="Helical" evidence="7">
    <location>
        <begin position="69"/>
        <end position="95"/>
    </location>
</feature>
<feature type="transmembrane region" description="Helical" evidence="7">
    <location>
        <begin position="171"/>
        <end position="190"/>
    </location>
</feature>
<feature type="transmembrane region" description="Helical" evidence="7">
    <location>
        <begin position="12"/>
        <end position="28"/>
    </location>
</feature>
<feature type="transmembrane region" description="Helical" evidence="7">
    <location>
        <begin position="107"/>
        <end position="127"/>
    </location>
</feature>
<dbReference type="Proteomes" id="UP001519287">
    <property type="component" value="Unassembled WGS sequence"/>
</dbReference>
<dbReference type="SUPFAM" id="SSF161098">
    <property type="entry name" value="MetI-like"/>
    <property type="match status" value="1"/>
</dbReference>
<organism evidence="9 10">
    <name type="scientific">Paenibacillus eucommiae</name>
    <dbReference type="NCBI Taxonomy" id="1355755"/>
    <lineage>
        <taxon>Bacteria</taxon>
        <taxon>Bacillati</taxon>
        <taxon>Bacillota</taxon>
        <taxon>Bacilli</taxon>
        <taxon>Bacillales</taxon>
        <taxon>Paenibacillaceae</taxon>
        <taxon>Paenibacillus</taxon>
    </lineage>
</organism>
<evidence type="ECO:0000256" key="4">
    <source>
        <dbReference type="ARBA" id="ARBA00022692"/>
    </source>
</evidence>
<dbReference type="CDD" id="cd06261">
    <property type="entry name" value="TM_PBP2"/>
    <property type="match status" value="1"/>
</dbReference>
<sequence length="298" mass="33791">MNKRFTSEMPLHLMILPGFILVFIYQYIPMYGVLMAFQNYIPAKGIWGSEWVGLDNFKYIFSLPDTIQVIWNTIFIAMLKIVAGLVVPIVTSIMLNEIGRAYFKRMLQTLIYIPHFLSWVILGGILIDLLSPSQGLVNQFLTGIGLQPIFFLGDNTWFPYTLMISDTWKEFGFSTIVYLAALAGINPSLYEAAVIDGAGHWRRTWHITLPGLRPIIVLLVTLSLGQVLNAGFEQVFVLYSPQVYDSGDILDTLVYRMGLVDLNYSIATAIGLFKSVVSLLLIGASYWLAYRWANYRIF</sequence>
<evidence type="ECO:0000256" key="6">
    <source>
        <dbReference type="ARBA" id="ARBA00023136"/>
    </source>
</evidence>
<accession>A0ABS4J053</accession>
<dbReference type="InterPro" id="IPR000515">
    <property type="entry name" value="MetI-like"/>
</dbReference>
<feature type="transmembrane region" description="Helical" evidence="7">
    <location>
        <begin position="264"/>
        <end position="289"/>
    </location>
</feature>
<reference evidence="9 10" key="1">
    <citation type="submission" date="2021-03" db="EMBL/GenBank/DDBJ databases">
        <title>Genomic Encyclopedia of Type Strains, Phase IV (KMG-IV): sequencing the most valuable type-strain genomes for metagenomic binning, comparative biology and taxonomic classification.</title>
        <authorList>
            <person name="Goeker M."/>
        </authorList>
    </citation>
    <scope>NUCLEOTIDE SEQUENCE [LARGE SCALE GENOMIC DNA]</scope>
    <source>
        <strain evidence="9 10">DSM 26048</strain>
    </source>
</reference>